<keyword evidence="7" id="KW-0479">Metal-binding</keyword>
<dbReference type="AlphaFoldDB" id="A0A9Q4FZ17"/>
<dbReference type="InterPro" id="IPR058240">
    <property type="entry name" value="rSAM_sf"/>
</dbReference>
<evidence type="ECO:0000256" key="1">
    <source>
        <dbReference type="ARBA" id="ARBA00001966"/>
    </source>
</evidence>
<keyword evidence="14" id="KW-1185">Reference proteome</keyword>
<proteinExistence type="inferred from homology"/>
<evidence type="ECO:0000256" key="9">
    <source>
        <dbReference type="ARBA" id="ARBA00023004"/>
    </source>
</evidence>
<dbReference type="SFLD" id="SFLDG01063">
    <property type="entry name" value="activating_enzymes__group_1"/>
    <property type="match status" value="1"/>
</dbReference>
<dbReference type="NCBIfam" id="TIGR02491">
    <property type="entry name" value="NrdG"/>
    <property type="match status" value="1"/>
</dbReference>
<evidence type="ECO:0000256" key="5">
    <source>
        <dbReference type="ARBA" id="ARBA00022485"/>
    </source>
</evidence>
<dbReference type="GO" id="GO:0046872">
    <property type="term" value="F:metal ion binding"/>
    <property type="evidence" value="ECO:0007669"/>
    <property type="project" value="UniProtKB-KW"/>
</dbReference>
<reference evidence="13" key="1">
    <citation type="submission" date="2020-06" db="EMBL/GenBank/DDBJ databases">
        <title>Insight into the genomes of haloalkaliphilic bacilli from Kenyan soda lakes.</title>
        <authorList>
            <person name="Mwirichia R."/>
            <person name="Villamizar G.C."/>
            <person name="Poehlein A."/>
            <person name="Mugweru J."/>
            <person name="Kipnyargis A."/>
            <person name="Kiplimo D."/>
            <person name="Orwa P."/>
            <person name="Daniel R."/>
        </authorList>
    </citation>
    <scope>NUCLEOTIDE SEQUENCE</scope>
    <source>
        <strain evidence="13">B1096_S55</strain>
    </source>
</reference>
<evidence type="ECO:0000256" key="7">
    <source>
        <dbReference type="ARBA" id="ARBA00022723"/>
    </source>
</evidence>
<dbReference type="GO" id="GO:0051539">
    <property type="term" value="F:4 iron, 4 sulfur cluster binding"/>
    <property type="evidence" value="ECO:0007669"/>
    <property type="project" value="UniProtKB-KW"/>
</dbReference>
<protein>
    <recommendedName>
        <fullName evidence="4 12">Anaerobic ribonucleoside-triphosphate reductase-activating protein</fullName>
        <ecNumber evidence="12">1.97.1.-</ecNumber>
    </recommendedName>
</protein>
<dbReference type="InterPro" id="IPR013785">
    <property type="entry name" value="Aldolase_TIM"/>
</dbReference>
<keyword evidence="8 12" id="KW-0560">Oxidoreductase</keyword>
<gene>
    <name evidence="13" type="primary">nrdG</name>
    <name evidence="13" type="ORF">HXA33_07125</name>
</gene>
<evidence type="ECO:0000256" key="4">
    <source>
        <dbReference type="ARBA" id="ARBA00014281"/>
    </source>
</evidence>
<sequence>MKILSLMHDSIVDGPGLRTVIFFAGCPHACPGCHNPESWSQANGRDYSVDELITIIDDYPMNNMTFSGGEPMIQAKDILPLATALKLSGKTIWCYTGYTYEWLIDYGSREQRELLKFVDVLVDGPFIERLKDSTLLFRGSSNQRLLTLENGEIGKVNRYAFI</sequence>
<dbReference type="GO" id="GO:0004748">
    <property type="term" value="F:ribonucleoside-diphosphate reductase activity, thioredoxin disulfide as acceptor"/>
    <property type="evidence" value="ECO:0007669"/>
    <property type="project" value="TreeGrafter"/>
</dbReference>
<evidence type="ECO:0000313" key="14">
    <source>
        <dbReference type="Proteomes" id="UP001057753"/>
    </source>
</evidence>
<dbReference type="InterPro" id="IPR012837">
    <property type="entry name" value="NrdG"/>
</dbReference>
<keyword evidence="9" id="KW-0408">Iron</keyword>
<dbReference type="EC" id="1.97.1.-" evidence="12"/>
<comment type="function">
    <text evidence="2 12">Activation of anaerobic ribonucleoside-triphosphate reductase under anaerobic conditions by generation of an organic free radical, using S-adenosylmethionine and reduced flavodoxin as cosubstrates to produce 5'-deoxy-adenosine.</text>
</comment>
<dbReference type="SFLD" id="SFLDF00299">
    <property type="entry name" value="anaerobic_ribonucleoside-triph"/>
    <property type="match status" value="1"/>
</dbReference>
<dbReference type="SUPFAM" id="SSF102114">
    <property type="entry name" value="Radical SAM enzymes"/>
    <property type="match status" value="1"/>
</dbReference>
<dbReference type="InterPro" id="IPR034457">
    <property type="entry name" value="Organic_radical-activating"/>
</dbReference>
<dbReference type="PANTHER" id="PTHR30352:SF2">
    <property type="entry name" value="ANAEROBIC RIBONUCLEOSIDE-TRIPHOSPHATE REDUCTASE-ACTIVATING PROTEIN"/>
    <property type="match status" value="1"/>
</dbReference>
<dbReference type="Pfam" id="PF13353">
    <property type="entry name" value="Fer4_12"/>
    <property type="match status" value="1"/>
</dbReference>
<evidence type="ECO:0000313" key="13">
    <source>
        <dbReference type="EMBL" id="MCR6096319.1"/>
    </source>
</evidence>
<dbReference type="GO" id="GO:0043365">
    <property type="term" value="F:[formate-C-acetyltransferase]-activating enzyme activity"/>
    <property type="evidence" value="ECO:0007669"/>
    <property type="project" value="InterPro"/>
</dbReference>
<dbReference type="EMBL" id="JABXYM010000001">
    <property type="protein sequence ID" value="MCR6096319.1"/>
    <property type="molecule type" value="Genomic_DNA"/>
</dbReference>
<evidence type="ECO:0000256" key="3">
    <source>
        <dbReference type="ARBA" id="ARBA00009777"/>
    </source>
</evidence>
<dbReference type="PIRSF" id="PIRSF000368">
    <property type="entry name" value="NrdG"/>
    <property type="match status" value="1"/>
</dbReference>
<evidence type="ECO:0000256" key="12">
    <source>
        <dbReference type="PIRNR" id="PIRNR000368"/>
    </source>
</evidence>
<comment type="catalytic activity">
    <reaction evidence="11">
        <text>glycyl-[protein] + reduced [flavodoxin] + S-adenosyl-L-methionine = glycin-2-yl radical-[protein] + semiquinone [flavodoxin] + 5'-deoxyadenosine + L-methionine + H(+)</text>
        <dbReference type="Rhea" id="RHEA:61976"/>
        <dbReference type="Rhea" id="RHEA-COMP:10622"/>
        <dbReference type="Rhea" id="RHEA-COMP:14480"/>
        <dbReference type="Rhea" id="RHEA-COMP:15993"/>
        <dbReference type="Rhea" id="RHEA-COMP:15994"/>
        <dbReference type="ChEBI" id="CHEBI:15378"/>
        <dbReference type="ChEBI" id="CHEBI:17319"/>
        <dbReference type="ChEBI" id="CHEBI:29947"/>
        <dbReference type="ChEBI" id="CHEBI:32722"/>
        <dbReference type="ChEBI" id="CHEBI:57618"/>
        <dbReference type="ChEBI" id="CHEBI:57844"/>
        <dbReference type="ChEBI" id="CHEBI:59789"/>
        <dbReference type="ChEBI" id="CHEBI:140311"/>
    </reaction>
</comment>
<dbReference type="SFLD" id="SFLDS00029">
    <property type="entry name" value="Radical_SAM"/>
    <property type="match status" value="1"/>
</dbReference>
<keyword evidence="5" id="KW-0004">4Fe-4S</keyword>
<dbReference type="InterPro" id="IPR007197">
    <property type="entry name" value="rSAM"/>
</dbReference>
<comment type="similarity">
    <text evidence="3 12">Belongs to the organic radical-activating enzymes family.</text>
</comment>
<evidence type="ECO:0000256" key="6">
    <source>
        <dbReference type="ARBA" id="ARBA00022691"/>
    </source>
</evidence>
<keyword evidence="6" id="KW-0949">S-adenosyl-L-methionine</keyword>
<dbReference type="PANTHER" id="PTHR30352">
    <property type="entry name" value="PYRUVATE FORMATE-LYASE-ACTIVATING ENZYME"/>
    <property type="match status" value="1"/>
</dbReference>
<dbReference type="InterPro" id="IPR001989">
    <property type="entry name" value="Radical_activat_CS"/>
</dbReference>
<dbReference type="Proteomes" id="UP001057753">
    <property type="component" value="Unassembled WGS sequence"/>
</dbReference>
<name>A0A9Q4FZ17_SALAG</name>
<accession>A0A9Q4FZ17</accession>
<dbReference type="Gene3D" id="3.20.20.70">
    <property type="entry name" value="Aldolase class I"/>
    <property type="match status" value="1"/>
</dbReference>
<evidence type="ECO:0000256" key="2">
    <source>
        <dbReference type="ARBA" id="ARBA00003852"/>
    </source>
</evidence>
<comment type="cofactor">
    <cofactor evidence="1">
        <name>[4Fe-4S] cluster</name>
        <dbReference type="ChEBI" id="CHEBI:49883"/>
    </cofactor>
</comment>
<evidence type="ECO:0000256" key="11">
    <source>
        <dbReference type="ARBA" id="ARBA00047365"/>
    </source>
</evidence>
<dbReference type="PROSITE" id="PS01087">
    <property type="entry name" value="RADICAL_ACTIVATING"/>
    <property type="match status" value="1"/>
</dbReference>
<evidence type="ECO:0000256" key="8">
    <source>
        <dbReference type="ARBA" id="ARBA00023002"/>
    </source>
</evidence>
<dbReference type="SFLD" id="SFLDG01066">
    <property type="entry name" value="organic_radical-activating_enz"/>
    <property type="match status" value="1"/>
</dbReference>
<evidence type="ECO:0000256" key="10">
    <source>
        <dbReference type="ARBA" id="ARBA00023014"/>
    </source>
</evidence>
<organism evidence="13 14">
    <name type="scientific">Salipaludibacillus agaradhaerens</name>
    <name type="common">Bacillus agaradhaerens</name>
    <dbReference type="NCBI Taxonomy" id="76935"/>
    <lineage>
        <taxon>Bacteria</taxon>
        <taxon>Bacillati</taxon>
        <taxon>Bacillota</taxon>
        <taxon>Bacilli</taxon>
        <taxon>Bacillales</taxon>
        <taxon>Bacillaceae</taxon>
    </lineage>
</organism>
<comment type="caution">
    <text evidence="13">The sequence shown here is derived from an EMBL/GenBank/DDBJ whole genome shotgun (WGS) entry which is preliminary data.</text>
</comment>
<keyword evidence="10" id="KW-0411">Iron-sulfur</keyword>